<name>A0ABP0FP88_CLALP</name>
<proteinExistence type="predicted"/>
<dbReference type="EMBL" id="CAWYQH010000068">
    <property type="protein sequence ID" value="CAK8679818.1"/>
    <property type="molecule type" value="Genomic_DNA"/>
</dbReference>
<gene>
    <name evidence="1" type="ORF">CVLEPA_LOCUS10070</name>
</gene>
<organism evidence="1 2">
    <name type="scientific">Clavelina lepadiformis</name>
    <name type="common">Light-bulb sea squirt</name>
    <name type="synonym">Ascidia lepadiformis</name>
    <dbReference type="NCBI Taxonomy" id="159417"/>
    <lineage>
        <taxon>Eukaryota</taxon>
        <taxon>Metazoa</taxon>
        <taxon>Chordata</taxon>
        <taxon>Tunicata</taxon>
        <taxon>Ascidiacea</taxon>
        <taxon>Aplousobranchia</taxon>
        <taxon>Clavelinidae</taxon>
        <taxon>Clavelina</taxon>
    </lineage>
</organism>
<dbReference type="Proteomes" id="UP001642483">
    <property type="component" value="Unassembled WGS sequence"/>
</dbReference>
<keyword evidence="2" id="KW-1185">Reference proteome</keyword>
<comment type="caution">
    <text evidence="1">The sequence shown here is derived from an EMBL/GenBank/DDBJ whole genome shotgun (WGS) entry which is preliminary data.</text>
</comment>
<evidence type="ECO:0000313" key="2">
    <source>
        <dbReference type="Proteomes" id="UP001642483"/>
    </source>
</evidence>
<accession>A0ABP0FP88</accession>
<evidence type="ECO:0000313" key="1">
    <source>
        <dbReference type="EMBL" id="CAK8679818.1"/>
    </source>
</evidence>
<sequence>MNHNLNQNLTSLGLSEEDEYFLDFDGGVSQKTHQQTRAIPSFTQQVTVYPTRRSTCPCEQPMVTFSTSTPRDQNIMSPEDHSARKALKPHTCIPPQATSKIAPVTCELQNEHFTPDVNEAVTQDLNRIGSLKVHNRDLWTLNKPMSYPSPAMKLMDEVCARLKEAHVMQKKQTMSLYTLQY</sequence>
<reference evidence="1 2" key="1">
    <citation type="submission" date="2024-02" db="EMBL/GenBank/DDBJ databases">
        <authorList>
            <person name="Daric V."/>
            <person name="Darras S."/>
        </authorList>
    </citation>
    <scope>NUCLEOTIDE SEQUENCE [LARGE SCALE GENOMIC DNA]</scope>
</reference>
<protein>
    <submittedName>
        <fullName evidence="1">Uncharacterized protein</fullName>
    </submittedName>
</protein>